<evidence type="ECO:0008006" key="3">
    <source>
        <dbReference type="Google" id="ProtNLM"/>
    </source>
</evidence>
<dbReference type="Gene3D" id="3.40.50.1000">
    <property type="entry name" value="HAD superfamily/HAD-like"/>
    <property type="match status" value="1"/>
</dbReference>
<dbReference type="OrthoDB" id="159409at2"/>
<dbReference type="KEGG" id="glo:Glov_1711"/>
<dbReference type="RefSeq" id="WP_012469767.1">
    <property type="nucleotide sequence ID" value="NC_010814.1"/>
</dbReference>
<dbReference type="HOGENOM" id="CLU_142246_0_0_7"/>
<accession>B3EAI9</accession>
<dbReference type="EMBL" id="CP001089">
    <property type="protein sequence ID" value="ACD95427.1"/>
    <property type="molecule type" value="Genomic_DNA"/>
</dbReference>
<gene>
    <name evidence="1" type="ordered locus">Glov_1711</name>
</gene>
<dbReference type="InterPro" id="IPR036412">
    <property type="entry name" value="HAD-like_sf"/>
</dbReference>
<keyword evidence="2" id="KW-1185">Reference proteome</keyword>
<protein>
    <recommendedName>
        <fullName evidence="3">ATPase P</fullName>
    </recommendedName>
</protein>
<reference evidence="1 2" key="1">
    <citation type="submission" date="2008-05" db="EMBL/GenBank/DDBJ databases">
        <title>Complete sequence of chromosome of Geobacter lovleyi SZ.</title>
        <authorList>
            <consortium name="US DOE Joint Genome Institute"/>
            <person name="Lucas S."/>
            <person name="Copeland A."/>
            <person name="Lapidus A."/>
            <person name="Glavina del Rio T."/>
            <person name="Dalin E."/>
            <person name="Tice H."/>
            <person name="Bruce D."/>
            <person name="Goodwin L."/>
            <person name="Pitluck S."/>
            <person name="Chertkov O."/>
            <person name="Meincke L."/>
            <person name="Brettin T."/>
            <person name="Detter J.C."/>
            <person name="Han C."/>
            <person name="Tapia R."/>
            <person name="Kuske C.R."/>
            <person name="Schmutz J."/>
            <person name="Larimer F."/>
            <person name="Land M."/>
            <person name="Hauser L."/>
            <person name="Kyrpides N."/>
            <person name="Mikhailova N."/>
            <person name="Sung Y."/>
            <person name="Fletcher K.E."/>
            <person name="Ritalahti K.M."/>
            <person name="Loeffler F.E."/>
            <person name="Richardson P."/>
        </authorList>
    </citation>
    <scope>NUCLEOTIDE SEQUENCE [LARGE SCALE GENOMIC DNA]</scope>
    <source>
        <strain evidence="2">ATCC BAA-1151 / DSM 17278 / SZ</strain>
    </source>
</reference>
<dbReference type="Proteomes" id="UP000002420">
    <property type="component" value="Chromosome"/>
</dbReference>
<sequence>MLLTIPGTGTLELQHLVLDYNGTIARDGQLLSNLDKTLTELAEKITVHVLTADTGGTVRQELEGLPCRLHIITSGNEAEQKEAYIQALGADTVVAMGNGANDRLMLKAARLGIAVLEGEGTAASAILHADLVVRSMYDALGLLMVPQRIVATLRS</sequence>
<name>B3EAI9_TRIL1</name>
<dbReference type="InterPro" id="IPR023214">
    <property type="entry name" value="HAD_sf"/>
</dbReference>
<dbReference type="AlphaFoldDB" id="B3EAI9"/>
<organism evidence="1 2">
    <name type="scientific">Trichlorobacter lovleyi (strain ATCC BAA-1151 / DSM 17278 / SZ)</name>
    <name type="common">Geobacter lovleyi</name>
    <dbReference type="NCBI Taxonomy" id="398767"/>
    <lineage>
        <taxon>Bacteria</taxon>
        <taxon>Pseudomonadati</taxon>
        <taxon>Thermodesulfobacteriota</taxon>
        <taxon>Desulfuromonadia</taxon>
        <taxon>Geobacterales</taxon>
        <taxon>Geobacteraceae</taxon>
        <taxon>Trichlorobacter</taxon>
    </lineage>
</organism>
<evidence type="ECO:0000313" key="2">
    <source>
        <dbReference type="Proteomes" id="UP000002420"/>
    </source>
</evidence>
<dbReference type="eggNOG" id="COG4087">
    <property type="taxonomic scope" value="Bacteria"/>
</dbReference>
<dbReference type="STRING" id="398767.Glov_1711"/>
<evidence type="ECO:0000313" key="1">
    <source>
        <dbReference type="EMBL" id="ACD95427.1"/>
    </source>
</evidence>
<dbReference type="SUPFAM" id="SSF56784">
    <property type="entry name" value="HAD-like"/>
    <property type="match status" value="1"/>
</dbReference>
<proteinExistence type="predicted"/>